<dbReference type="EMBL" id="LODT01000013">
    <property type="protein sequence ID" value="KYR00542.1"/>
    <property type="molecule type" value="Genomic_DNA"/>
</dbReference>
<dbReference type="Pfam" id="PF14516">
    <property type="entry name" value="AAA_35"/>
    <property type="match status" value="1"/>
</dbReference>
<comment type="caution">
    <text evidence="2">The sequence shown here is derived from an EMBL/GenBank/DDBJ whole genome shotgun (WGS) entry which is preliminary data.</text>
</comment>
<evidence type="ECO:0008006" key="4">
    <source>
        <dbReference type="Google" id="ProtNLM"/>
    </source>
</evidence>
<protein>
    <recommendedName>
        <fullName evidence="4">ATPase AAA-type core domain-containing protein</fullName>
    </recommendedName>
</protein>
<evidence type="ECO:0000313" key="2">
    <source>
        <dbReference type="EMBL" id="KYR00542.1"/>
    </source>
</evidence>
<dbReference type="OrthoDB" id="21073at2759"/>
<evidence type="ECO:0000256" key="1">
    <source>
        <dbReference type="SAM" id="MobiDB-lite"/>
    </source>
</evidence>
<dbReference type="Proteomes" id="UP000076078">
    <property type="component" value="Unassembled WGS sequence"/>
</dbReference>
<proteinExistence type="predicted"/>
<organism evidence="2 3">
    <name type="scientific">Tieghemostelium lacteum</name>
    <name type="common">Slime mold</name>
    <name type="synonym">Dictyostelium lacteum</name>
    <dbReference type="NCBI Taxonomy" id="361077"/>
    <lineage>
        <taxon>Eukaryota</taxon>
        <taxon>Amoebozoa</taxon>
        <taxon>Evosea</taxon>
        <taxon>Eumycetozoa</taxon>
        <taxon>Dictyostelia</taxon>
        <taxon>Dictyosteliales</taxon>
        <taxon>Raperosteliaceae</taxon>
        <taxon>Tieghemostelium</taxon>
    </lineage>
</organism>
<reference evidence="2 3" key="1">
    <citation type="submission" date="2015-12" db="EMBL/GenBank/DDBJ databases">
        <title>Dictyostelia acquired genes for synthesis and detection of signals that induce cell-type specialization by lateral gene transfer from prokaryotes.</title>
        <authorList>
            <person name="Gloeckner G."/>
            <person name="Schaap P."/>
        </authorList>
    </citation>
    <scope>NUCLEOTIDE SEQUENCE [LARGE SCALE GENOMIC DNA]</scope>
    <source>
        <strain evidence="2 3">TK</strain>
    </source>
</reference>
<gene>
    <name evidence="2" type="ORF">DLAC_02555</name>
</gene>
<sequence length="701" mass="80416">MNTNIIQQTTETTTSSSSTPIFRVYKDQPNDTLKVPLVEDGIIKEEIGDIKHFVQKWFKIPDFSSFNLVLQNDESNPLVTSTPLSNFAGNVVLKIQPITTTTIGPGKSSFSTNGAIQKEERNTKYYYLERNNNSILQDKVMNGDYILFHGTRSSGKTTKIFTTMDHLSKIGFFPIYMSLEDAFSFNSIEEFWGRFLMVINYEIRNKIQFTNAFTIFDKPNELSQQIFKNRDVILFIDEFDRLLDAPPEVKSNILGIFRNWKQNSTNKFIKSVVAIGPFDILNIDSDKYSPFNVVDQVSTQDFTQQDVTEFFGIFQRIKSVTVDSQVVDSIFTLTNGHPGLVNVCGRIIDKDICGRIIDKDTKLTLISMDDWNKFASSKLLYGLFGYSTVSRMMSSIETQTDLCKQTLIHYVKIFPQFLVLNGYELTKETKYLISMGFLRYTSEPVSGSFKVASCSLKSLLIKYCILNKLHTIHRRQPPPEAFPINNSIIDIFTIVKTLTPTFHDSPANLTTKCYRGFGNGPKRDSLVPDEAFYHFELVATIKNWEPKVKINPIVRTGLNTKDRADIVLEFNEKKFVLEIVAHTTLKDVENHIKRGTRYKTSIGATEVWIVHYTAGKQTKQSKYPSSIPGVGVIHIWHNSKFNDFDFVCYQPLSDKDQIMTDVGSDEEEYEEDTVEEKMNEDEEEEEIDEDEEEEEEESDEY</sequence>
<accession>A0A152A2Q8</accession>
<dbReference type="STRING" id="361077.A0A152A2Q8"/>
<feature type="region of interest" description="Disordered" evidence="1">
    <location>
        <begin position="658"/>
        <end position="701"/>
    </location>
</feature>
<dbReference type="SUPFAM" id="SSF52540">
    <property type="entry name" value="P-loop containing nucleoside triphosphate hydrolases"/>
    <property type="match status" value="1"/>
</dbReference>
<keyword evidence="3" id="KW-1185">Reference proteome</keyword>
<dbReference type="InterPro" id="IPR027417">
    <property type="entry name" value="P-loop_NTPase"/>
</dbReference>
<name>A0A152A2Q8_TIELA</name>
<dbReference type="Gene3D" id="3.40.50.300">
    <property type="entry name" value="P-loop containing nucleotide triphosphate hydrolases"/>
    <property type="match status" value="1"/>
</dbReference>
<dbReference type="InParanoid" id="A0A152A2Q8"/>
<dbReference type="AlphaFoldDB" id="A0A152A2Q8"/>
<evidence type="ECO:0000313" key="3">
    <source>
        <dbReference type="Proteomes" id="UP000076078"/>
    </source>
</evidence>
<feature type="compositionally biased region" description="Acidic residues" evidence="1">
    <location>
        <begin position="663"/>
        <end position="701"/>
    </location>
</feature>